<dbReference type="InterPro" id="IPR036962">
    <property type="entry name" value="Glyco_hydro_3_N_sf"/>
</dbReference>
<dbReference type="EC" id="3.2.1.52" evidence="3"/>
<reference evidence="7 8" key="1">
    <citation type="submission" date="2016-10" db="EMBL/GenBank/DDBJ databases">
        <authorList>
            <person name="de Groot N.N."/>
        </authorList>
    </citation>
    <scope>NUCLEOTIDE SEQUENCE [LARGE SCALE GENOMIC DNA]</scope>
    <source>
        <strain>J11</strain>
        <strain evidence="8">PG 39</strain>
    </source>
</reference>
<evidence type="ECO:0000256" key="1">
    <source>
        <dbReference type="ARBA" id="ARBA00001231"/>
    </source>
</evidence>
<dbReference type="InterPro" id="IPR001764">
    <property type="entry name" value="Glyco_hydro_3_N"/>
</dbReference>
<dbReference type="OrthoDB" id="9805821at2"/>
<protein>
    <recommendedName>
        <fullName evidence="3">beta-N-acetylhexosaminidase</fullName>
        <ecNumber evidence="3">3.2.1.52</ecNumber>
    </recommendedName>
</protein>
<dbReference type="Pfam" id="PF00933">
    <property type="entry name" value="Glyco_hydro_3"/>
    <property type="match status" value="1"/>
</dbReference>
<feature type="domain" description="Glycoside hydrolase family 3 N-terminal" evidence="6">
    <location>
        <begin position="81"/>
        <end position="397"/>
    </location>
</feature>
<keyword evidence="5" id="KW-0326">Glycosidase</keyword>
<evidence type="ECO:0000313" key="8">
    <source>
        <dbReference type="Proteomes" id="UP000199065"/>
    </source>
</evidence>
<evidence type="ECO:0000256" key="3">
    <source>
        <dbReference type="ARBA" id="ARBA00012663"/>
    </source>
</evidence>
<accession>A0A1I2TC29</accession>
<evidence type="ECO:0000256" key="5">
    <source>
        <dbReference type="ARBA" id="ARBA00023295"/>
    </source>
</evidence>
<dbReference type="GO" id="GO:0004563">
    <property type="term" value="F:beta-N-acetylhexosaminidase activity"/>
    <property type="evidence" value="ECO:0007669"/>
    <property type="project" value="UniProtKB-EC"/>
</dbReference>
<keyword evidence="4" id="KW-0378">Hydrolase</keyword>
<dbReference type="AlphaFoldDB" id="A0A1I2TC29"/>
<dbReference type="RefSeq" id="WP_092285860.1">
    <property type="nucleotide sequence ID" value="NZ_FOPJ01000008.1"/>
</dbReference>
<dbReference type="GO" id="GO:0009254">
    <property type="term" value="P:peptidoglycan turnover"/>
    <property type="evidence" value="ECO:0007669"/>
    <property type="project" value="TreeGrafter"/>
</dbReference>
<evidence type="ECO:0000256" key="2">
    <source>
        <dbReference type="ARBA" id="ARBA00005336"/>
    </source>
</evidence>
<dbReference type="Proteomes" id="UP000199065">
    <property type="component" value="Unassembled WGS sequence"/>
</dbReference>
<dbReference type="STRING" id="185761.SAMN05660282_01410"/>
<comment type="catalytic activity">
    <reaction evidence="1">
        <text>Hydrolysis of terminal non-reducing N-acetyl-D-hexosamine residues in N-acetyl-beta-D-hexosaminides.</text>
        <dbReference type="EC" id="3.2.1.52"/>
    </reaction>
</comment>
<dbReference type="Gene3D" id="3.20.20.300">
    <property type="entry name" value="Glycoside hydrolase, family 3, N-terminal domain"/>
    <property type="match status" value="1"/>
</dbReference>
<dbReference type="EMBL" id="FOPJ01000008">
    <property type="protein sequence ID" value="SFG62435.1"/>
    <property type="molecule type" value="Genomic_DNA"/>
</dbReference>
<keyword evidence="8" id="KW-1185">Reference proteome</keyword>
<dbReference type="PANTHER" id="PTHR30480">
    <property type="entry name" value="BETA-HEXOSAMINIDASE-RELATED"/>
    <property type="match status" value="1"/>
</dbReference>
<organism evidence="7 8">
    <name type="scientific">Corynebacterium spheniscorum</name>
    <dbReference type="NCBI Taxonomy" id="185761"/>
    <lineage>
        <taxon>Bacteria</taxon>
        <taxon>Bacillati</taxon>
        <taxon>Actinomycetota</taxon>
        <taxon>Actinomycetes</taxon>
        <taxon>Mycobacteriales</taxon>
        <taxon>Corynebacteriaceae</taxon>
        <taxon>Corynebacterium</taxon>
    </lineage>
</organism>
<proteinExistence type="inferred from homology"/>
<evidence type="ECO:0000313" key="7">
    <source>
        <dbReference type="EMBL" id="SFG62435.1"/>
    </source>
</evidence>
<evidence type="ECO:0000256" key="4">
    <source>
        <dbReference type="ARBA" id="ARBA00022801"/>
    </source>
</evidence>
<evidence type="ECO:0000259" key="6">
    <source>
        <dbReference type="Pfam" id="PF00933"/>
    </source>
</evidence>
<name>A0A1I2TC29_9CORY</name>
<dbReference type="InterPro" id="IPR050226">
    <property type="entry name" value="NagZ_Beta-hexosaminidase"/>
</dbReference>
<sequence length="407" mass="42555">MSFAEPTPTPKATRWLFATLSVLGLSSIGVLSACAQSSTGLGQPSPSATAAQSTTAITTTSTTTTTITTTVAAPQVDPDTLRAQVASLMFVGVRNFEEAHRALELGAGGLFIPSWADPGLLTTPGRNIQALREEFPDFPFEVAIDFEGGRVQRHQEVLGSWPSPRELAANHSPEDVRAIAHSIGASLHAHGITIDFAPVLDLDGGGLEVVGDRAFSTDPHTAASYATAFAEGLSDAGVHAVFKHFPGHGRATGDTHLGLASTPPLEEMKKLDLIPYGESLSNSRGAGVMVGHMIVPGLGDPSTPGSLNPATYRLLREGIYPGGRPFNGPVITDDLSGMKAISDLMGTTEAVRRALIAGADQALWSSGDHLEECIDAVLETVATGELSARDIAEKSRRAHPHLPHASS</sequence>
<dbReference type="PANTHER" id="PTHR30480:SF13">
    <property type="entry name" value="BETA-HEXOSAMINIDASE"/>
    <property type="match status" value="1"/>
</dbReference>
<comment type="similarity">
    <text evidence="2">Belongs to the glycosyl hydrolase 3 family.</text>
</comment>
<dbReference type="SUPFAM" id="SSF51445">
    <property type="entry name" value="(Trans)glycosidases"/>
    <property type="match status" value="1"/>
</dbReference>
<dbReference type="InterPro" id="IPR017853">
    <property type="entry name" value="GH"/>
</dbReference>
<gene>
    <name evidence="7" type="ORF">SAMN05660282_01410</name>
</gene>
<dbReference type="GO" id="GO:0005975">
    <property type="term" value="P:carbohydrate metabolic process"/>
    <property type="evidence" value="ECO:0007669"/>
    <property type="project" value="InterPro"/>
</dbReference>